<organism evidence="3 4">
    <name type="scientific">Ascobolus immersus RN42</name>
    <dbReference type="NCBI Taxonomy" id="1160509"/>
    <lineage>
        <taxon>Eukaryota</taxon>
        <taxon>Fungi</taxon>
        <taxon>Dikarya</taxon>
        <taxon>Ascomycota</taxon>
        <taxon>Pezizomycotina</taxon>
        <taxon>Pezizomycetes</taxon>
        <taxon>Pezizales</taxon>
        <taxon>Ascobolaceae</taxon>
        <taxon>Ascobolus</taxon>
    </lineage>
</organism>
<feature type="compositionally biased region" description="Low complexity" evidence="2">
    <location>
        <begin position="48"/>
        <end position="58"/>
    </location>
</feature>
<proteinExistence type="predicted"/>
<evidence type="ECO:0000313" key="4">
    <source>
        <dbReference type="Proteomes" id="UP000275078"/>
    </source>
</evidence>
<reference evidence="3 4" key="1">
    <citation type="journal article" date="2018" name="Nat. Ecol. Evol.">
        <title>Pezizomycetes genomes reveal the molecular basis of ectomycorrhizal truffle lifestyle.</title>
        <authorList>
            <person name="Murat C."/>
            <person name="Payen T."/>
            <person name="Noel B."/>
            <person name="Kuo A."/>
            <person name="Morin E."/>
            <person name="Chen J."/>
            <person name="Kohler A."/>
            <person name="Krizsan K."/>
            <person name="Balestrini R."/>
            <person name="Da Silva C."/>
            <person name="Montanini B."/>
            <person name="Hainaut M."/>
            <person name="Levati E."/>
            <person name="Barry K.W."/>
            <person name="Belfiori B."/>
            <person name="Cichocki N."/>
            <person name="Clum A."/>
            <person name="Dockter R.B."/>
            <person name="Fauchery L."/>
            <person name="Guy J."/>
            <person name="Iotti M."/>
            <person name="Le Tacon F."/>
            <person name="Lindquist E.A."/>
            <person name="Lipzen A."/>
            <person name="Malagnac F."/>
            <person name="Mello A."/>
            <person name="Molinier V."/>
            <person name="Miyauchi S."/>
            <person name="Poulain J."/>
            <person name="Riccioni C."/>
            <person name="Rubini A."/>
            <person name="Sitrit Y."/>
            <person name="Splivallo R."/>
            <person name="Traeger S."/>
            <person name="Wang M."/>
            <person name="Zifcakova L."/>
            <person name="Wipf D."/>
            <person name="Zambonelli A."/>
            <person name="Paolocci F."/>
            <person name="Nowrousian M."/>
            <person name="Ottonello S."/>
            <person name="Baldrian P."/>
            <person name="Spatafora J.W."/>
            <person name="Henrissat B."/>
            <person name="Nagy L.G."/>
            <person name="Aury J.M."/>
            <person name="Wincker P."/>
            <person name="Grigoriev I.V."/>
            <person name="Bonfante P."/>
            <person name="Martin F.M."/>
        </authorList>
    </citation>
    <scope>NUCLEOTIDE SEQUENCE [LARGE SCALE GENOMIC DNA]</scope>
    <source>
        <strain evidence="3 4">RN42</strain>
    </source>
</reference>
<feature type="compositionally biased region" description="Polar residues" evidence="2">
    <location>
        <begin position="1152"/>
        <end position="1161"/>
    </location>
</feature>
<feature type="region of interest" description="Disordered" evidence="2">
    <location>
        <begin position="162"/>
        <end position="281"/>
    </location>
</feature>
<feature type="compositionally biased region" description="Low complexity" evidence="2">
    <location>
        <begin position="518"/>
        <end position="528"/>
    </location>
</feature>
<feature type="compositionally biased region" description="Polar residues" evidence="2">
    <location>
        <begin position="1246"/>
        <end position="1282"/>
    </location>
</feature>
<feature type="region of interest" description="Disordered" evidence="2">
    <location>
        <begin position="404"/>
        <end position="579"/>
    </location>
</feature>
<feature type="region of interest" description="Disordered" evidence="2">
    <location>
        <begin position="1095"/>
        <end position="1408"/>
    </location>
</feature>
<feature type="compositionally biased region" description="Polar residues" evidence="2">
    <location>
        <begin position="405"/>
        <end position="416"/>
    </location>
</feature>
<feature type="compositionally biased region" description="Basic and acidic residues" evidence="2">
    <location>
        <begin position="1302"/>
        <end position="1312"/>
    </location>
</feature>
<feature type="compositionally biased region" description="Polar residues" evidence="2">
    <location>
        <begin position="125"/>
        <end position="141"/>
    </location>
</feature>
<feature type="compositionally biased region" description="Polar residues" evidence="2">
    <location>
        <begin position="557"/>
        <end position="574"/>
    </location>
</feature>
<feature type="compositionally biased region" description="Basic and acidic residues" evidence="2">
    <location>
        <begin position="1190"/>
        <end position="1201"/>
    </location>
</feature>
<feature type="region of interest" description="Disordered" evidence="2">
    <location>
        <begin position="76"/>
        <end position="147"/>
    </location>
</feature>
<protein>
    <submittedName>
        <fullName evidence="3">Uncharacterized protein</fullName>
    </submittedName>
</protein>
<evidence type="ECO:0000313" key="3">
    <source>
        <dbReference type="EMBL" id="RPA86796.1"/>
    </source>
</evidence>
<keyword evidence="1" id="KW-0175">Coiled coil</keyword>
<dbReference type="OrthoDB" id="5382102at2759"/>
<dbReference type="PANTHER" id="PTHR42105">
    <property type="entry name" value="DIM2-ASSOCIATED PROTEIN 1"/>
    <property type="match status" value="1"/>
</dbReference>
<feature type="compositionally biased region" description="Basic and acidic residues" evidence="2">
    <location>
        <begin position="542"/>
        <end position="555"/>
    </location>
</feature>
<name>A0A3N4IM75_ASCIM</name>
<dbReference type="EMBL" id="ML119648">
    <property type="protein sequence ID" value="RPA86796.1"/>
    <property type="molecule type" value="Genomic_DNA"/>
</dbReference>
<feature type="region of interest" description="Disordered" evidence="2">
    <location>
        <begin position="623"/>
        <end position="650"/>
    </location>
</feature>
<feature type="compositionally biased region" description="Basic and acidic residues" evidence="2">
    <location>
        <begin position="1137"/>
        <end position="1151"/>
    </location>
</feature>
<feature type="region of interest" description="Disordered" evidence="2">
    <location>
        <begin position="1057"/>
        <end position="1083"/>
    </location>
</feature>
<feature type="compositionally biased region" description="Polar residues" evidence="2">
    <location>
        <begin position="451"/>
        <end position="460"/>
    </location>
</feature>
<evidence type="ECO:0000256" key="1">
    <source>
        <dbReference type="SAM" id="Coils"/>
    </source>
</evidence>
<dbReference type="Proteomes" id="UP000275078">
    <property type="component" value="Unassembled WGS sequence"/>
</dbReference>
<feature type="compositionally biased region" description="Polar residues" evidence="2">
    <location>
        <begin position="497"/>
        <end position="516"/>
    </location>
</feature>
<dbReference type="PANTHER" id="PTHR42105:SF1">
    <property type="entry name" value="TRANSALDOLASE"/>
    <property type="match status" value="1"/>
</dbReference>
<feature type="region of interest" description="Disordered" evidence="2">
    <location>
        <begin position="1"/>
        <end position="58"/>
    </location>
</feature>
<evidence type="ECO:0000256" key="2">
    <source>
        <dbReference type="SAM" id="MobiDB-lite"/>
    </source>
</evidence>
<gene>
    <name evidence="3" type="ORF">BJ508DRAFT_321377</name>
</gene>
<sequence length="1408" mass="153999">MAGRDKSVVSSVSGIATDLSRRTEATSFSVPDDGRVVTISTNPRRRNNNNQAAENLAASASQTSLLIEYFESGKKDKTKNPSVRVKVTPSRRSKSKGTDDARSQRSTNSPNILGEVLEGRRRDSGNLTDGMSHVSDNSVQPLNIDKGSSIASREIELGSDTARARTRANVRAASKARKEDYYGLKSPAGSGYLTEDGGLKPVKLNRRRSRSMSRERLSPADAAAGKTRKGENRGYVPGDRNRQRSRSRSNSRDRSMDSYDPKKDLKKGDNTTGLTKKGEQNVTYDPNMLDLVEDAIKRIIQPQIQELKKQTNETTYNAGVSDISTSTAPKFAGQAAKPLKTSSLPDVKPMVVLSPNFDRGKGQGFVVAKAHDSKDSLVSNSDVRRDPLPLFYGRKSFMDSGVADSPSNMSLKSDATSRAPGFGPSFRNNGRTLASDVGDDNNNREEIVPLSFNSDVSTNVPRGRPDALDIPTWGGGDTPVTRQSLPAQQGVPYPRNGNGTEMPQSGGTPKNNNLQPRSRAGSVSSMSSLPTDIGNKRRAKAGKQENSQHIDDYLDHTPTTQNFAHSLGPSNQYGDSELGASKLDDRSELLSIADMTDAQSTNLAQQRRKGISLVDDDGYTLDGHSNLDAGTQLDGGSSLMPPQSERQFRDDESNFTADYDEYHSDLSERNPNNPHNTLNQQANTNPAVQAFFAEQRQVVEQEAMLAGAQHGGYQSHLDKGQDVLGLGANPSFCSTPVVGHSHQASLVDVVSNRSLGVNSTTQPKMHASALPTSGSPMPEIGHYPDDDEITNPSEIQGPGPQNWEMEGMTQGQQLANIATKSARGTTTSPGGKDEGYMSAAHVFSSGLGSPMSNPGPINHLDGIDALDNASDYEAPANFDYRLSMGQSHGMPSPLYDSATGRGIENIKSKDIIALMDHLTVRDAQRNARDTEILVSLVRSAAEMRNYFEDLKKQLDEKSKEIITEVDKSTERHVNRIQGPRPLPPSAPRTRKAIEEDEQTKKVNVFKRAIKGLGAGKDKGDLQRIEGMLETLLAEMDALKGNHEFYQQSMSQTLDNIKKESRDSGVGGSQEQQGLSMAAPQTRDLQSQQQLLGPNQGYMDIHYNHNISPIPEGSITPTNAPVIEPHSRTPPLISDVASPKEKKKDRDPKVSRWSETTASTGIRSFFTRGKKRDSGENSHSRGQSDSFDYWDGDRGHQDEPEVQRQPSPLLPHPPSSSGTDAPLQKSNRISLDLAQPVPRPPLRHQQLEMSAQDYTPNSAPISPTSYKSNNSFSKYPYGSSSQPMPVMAETPEGYANSGGESYYSKRDTEEKPKKERKKKDRSSKEYDPEKEARRAARRARKEQERQEREQQEQQEAEQNPQRNASTASRLNGPRPIGGGGYVEYGQEPLMAEGGGSRRHRARMSTGENY</sequence>
<feature type="compositionally biased region" description="Basic and acidic residues" evidence="2">
    <location>
        <begin position="250"/>
        <end position="269"/>
    </location>
</feature>
<feature type="compositionally biased region" description="Basic and acidic residues" evidence="2">
    <location>
        <begin position="1340"/>
        <end position="1350"/>
    </location>
</feature>
<feature type="compositionally biased region" description="Polar residues" evidence="2">
    <location>
        <begin position="270"/>
        <end position="281"/>
    </location>
</feature>
<feature type="compositionally biased region" description="Basic and acidic residues" evidence="2">
    <location>
        <begin position="1321"/>
        <end position="1333"/>
    </location>
</feature>
<accession>A0A3N4IM75</accession>
<feature type="coiled-coil region" evidence="1">
    <location>
        <begin position="1021"/>
        <end position="1048"/>
    </location>
</feature>
<keyword evidence="4" id="KW-1185">Reference proteome</keyword>